<evidence type="ECO:0000313" key="9">
    <source>
        <dbReference type="Ensembl" id="ENSPSMP00000014604.1"/>
    </source>
</evidence>
<dbReference type="GO" id="GO:0008380">
    <property type="term" value="P:RNA splicing"/>
    <property type="evidence" value="ECO:0007669"/>
    <property type="project" value="UniProtKB-KW"/>
</dbReference>
<evidence type="ECO:0000256" key="3">
    <source>
        <dbReference type="ARBA" id="ARBA00018615"/>
    </source>
</evidence>
<evidence type="ECO:0000256" key="5">
    <source>
        <dbReference type="ARBA" id="ARBA00022664"/>
    </source>
</evidence>
<accession>A0A8C8ZG71</accession>
<evidence type="ECO:0000256" key="1">
    <source>
        <dbReference type="ARBA" id="ARBA00004496"/>
    </source>
</evidence>
<evidence type="ECO:0000256" key="7">
    <source>
        <dbReference type="ARBA" id="ARBA00023187"/>
    </source>
</evidence>
<comment type="similarity">
    <text evidence="2">Belongs to the CRIPT family.</text>
</comment>
<dbReference type="Ensembl" id="ENSPSMT00000016966.1">
    <property type="protein sequence ID" value="ENSPSMP00000014604.1"/>
    <property type="gene ID" value="ENSPSMG00000010474.1"/>
</dbReference>
<keyword evidence="10" id="KW-1185">Reference proteome</keyword>
<dbReference type="GO" id="GO:0005737">
    <property type="term" value="C:cytoplasm"/>
    <property type="evidence" value="ECO:0007669"/>
    <property type="project" value="UniProtKB-SubCell"/>
</dbReference>
<sequence length="103" mass="11871">MCRENVNRNLVLVSLKIHGKKVYNIRNTTESGRRKLNENKALTSKKAKIYPNGKNNFFTCRICVSSIHQQGSHYHQGCAYKKSICALHGKKKNYKDNTEHTPH</sequence>
<keyword evidence="4" id="KW-0963">Cytoplasm</keyword>
<evidence type="ECO:0000256" key="6">
    <source>
        <dbReference type="ARBA" id="ARBA00022728"/>
    </source>
</evidence>
<dbReference type="InterPro" id="IPR019367">
    <property type="entry name" value="PDZ-binding_CRIPT"/>
</dbReference>
<dbReference type="GO" id="GO:0006397">
    <property type="term" value="P:mRNA processing"/>
    <property type="evidence" value="ECO:0007669"/>
    <property type="project" value="UniProtKB-KW"/>
</dbReference>
<dbReference type="GO" id="GO:0030425">
    <property type="term" value="C:dendrite"/>
    <property type="evidence" value="ECO:0007669"/>
    <property type="project" value="TreeGrafter"/>
</dbReference>
<dbReference type="Proteomes" id="UP000694414">
    <property type="component" value="Unplaced"/>
</dbReference>
<evidence type="ECO:0000313" key="10">
    <source>
        <dbReference type="Proteomes" id="UP000694414"/>
    </source>
</evidence>
<reference evidence="9" key="1">
    <citation type="submission" date="2025-08" db="UniProtKB">
        <authorList>
            <consortium name="Ensembl"/>
        </authorList>
    </citation>
    <scope>IDENTIFICATION</scope>
</reference>
<dbReference type="PANTHER" id="PTHR11805">
    <property type="entry name" value="CYSTEINE-RICH PDZ-BINDING PROTEIN"/>
    <property type="match status" value="1"/>
</dbReference>
<name>A0A8C8ZG71_PROSS</name>
<dbReference type="PANTHER" id="PTHR11805:SF1">
    <property type="entry name" value="CYSTEINE-RICH PDZ-BINDING PROTEIN"/>
    <property type="match status" value="1"/>
</dbReference>
<evidence type="ECO:0000256" key="4">
    <source>
        <dbReference type="ARBA" id="ARBA00022490"/>
    </source>
</evidence>
<evidence type="ECO:0000256" key="2">
    <source>
        <dbReference type="ARBA" id="ARBA00009021"/>
    </source>
</evidence>
<proteinExistence type="inferred from homology"/>
<organism evidence="9 10">
    <name type="scientific">Prolemur simus</name>
    <name type="common">Greater bamboo lemur</name>
    <name type="synonym">Hapalemur simus</name>
    <dbReference type="NCBI Taxonomy" id="1328070"/>
    <lineage>
        <taxon>Eukaryota</taxon>
        <taxon>Metazoa</taxon>
        <taxon>Chordata</taxon>
        <taxon>Craniata</taxon>
        <taxon>Vertebrata</taxon>
        <taxon>Euteleostomi</taxon>
        <taxon>Mammalia</taxon>
        <taxon>Eutheria</taxon>
        <taxon>Euarchontoglires</taxon>
        <taxon>Primates</taxon>
        <taxon>Strepsirrhini</taxon>
        <taxon>Lemuriformes</taxon>
        <taxon>Lemuridae</taxon>
        <taxon>Prolemur</taxon>
    </lineage>
</organism>
<dbReference type="GeneTree" id="ENSGT00940000171336"/>
<evidence type="ECO:0000256" key="8">
    <source>
        <dbReference type="ARBA" id="ARBA00032518"/>
    </source>
</evidence>
<dbReference type="GO" id="GO:0005681">
    <property type="term" value="C:spliceosomal complex"/>
    <property type="evidence" value="ECO:0007669"/>
    <property type="project" value="UniProtKB-KW"/>
</dbReference>
<keyword evidence="5" id="KW-0507">mRNA processing</keyword>
<dbReference type="GO" id="GO:0008017">
    <property type="term" value="F:microtubule binding"/>
    <property type="evidence" value="ECO:0007669"/>
    <property type="project" value="TreeGrafter"/>
</dbReference>
<reference evidence="9" key="2">
    <citation type="submission" date="2025-09" db="UniProtKB">
        <authorList>
            <consortium name="Ensembl"/>
        </authorList>
    </citation>
    <scope>IDENTIFICATION</scope>
</reference>
<dbReference type="GO" id="GO:0030165">
    <property type="term" value="F:PDZ domain binding"/>
    <property type="evidence" value="ECO:0007669"/>
    <property type="project" value="TreeGrafter"/>
</dbReference>
<keyword evidence="6" id="KW-0747">Spliceosome</keyword>
<dbReference type="AlphaFoldDB" id="A0A8C8ZG71"/>
<dbReference type="Pfam" id="PF10235">
    <property type="entry name" value="Cript"/>
    <property type="match status" value="1"/>
</dbReference>
<keyword evidence="7" id="KW-0508">mRNA splicing</keyword>
<dbReference type="GO" id="GO:0031122">
    <property type="term" value="P:cytoplasmic microtubule organization"/>
    <property type="evidence" value="ECO:0007669"/>
    <property type="project" value="TreeGrafter"/>
</dbReference>
<protein>
    <recommendedName>
        <fullName evidence="3">Cysteine-rich PDZ-binding protein</fullName>
    </recommendedName>
    <alternativeName>
        <fullName evidence="8">Cysteine-rich interactor of PDZ three</fullName>
    </alternativeName>
</protein>
<comment type="subcellular location">
    <subcellularLocation>
        <location evidence="1">Cytoplasm</location>
    </subcellularLocation>
</comment>